<sequence length="1045" mass="120472">MRPIKLTLSAFGPYSGVQVIDFTKLQYKNIFLITGPTGAGKTTIFDAISFALFGEASGSSRDKDSLRSDFASIETPTFVELEFELRGKRYTVTRFPSQERKKQKGEGTVFKNAEATLITPEREIITKTNAVDEKINNIMGINKNQFRQIIMLPQGEFRKLLEAESKEREVIFRKIFGTEAFQLIQQKLDNMQKDFYKKIKEEETKRAVHIKNIDPGMVEDLIKLVNADYLNIIEIINKTKELIALDNEEDKKLNENINLIKQEEINFQQKINKGEEINNKLKEKQEAYNSYIILNSQEKDYKLKEVKLTKARKASQVNLVENTLLDRENNLRIRENDYRKSENNLKEAEKKAAILEEKLKLEEDKQKDRTSISEEIVKLNDREGKVKDYETKCFNINNIKKELALKEGTLDKFKQELNKNKLELESLNKNLLEINNCEIEKAESSKLVDEKKAVMDKLRDLRNKINEFASNEKEHKAEAESYNSFEAKFLKYKENYETMQDKYFKAQAGILAKDLKEGNECPVCGSTRHPRPAVLISEVPSSEGLKEVKSIYESKQQEKHEKLKKLATLYGKLESSLKELNETKENLKNIFLKNIFEFTNEEIKKEINDKGPKLKFEIEKLENRIIELKTKIDKKAKTEDSIAKLMEGVKLSEKKLPELEEDYKFLFVKASSEQELINNLEREIPSELRSSKRLTIKVDELKLQLESLEKSYKAAQERLNESKNIYHSCKADMEGKANNIEQANEDVLKWRKILNEKLLEYDFSSYEKYKEYKISEKEIDLLENDINNFYKKLQSAGDTYKNYELVCKDLPEVDVNSLKKAFSELTEKERNIADTEKKIYARIKNNKGALMEIEEITNNISKDEERCSIISDVSRTANGFNEERITFERYVLAAYFDEIVSAANIRLNKMAGGRFILKRKEEKGKGTKQEGLELEVFDNYTGKSRHVKTLSGGESFKASLALALGLADVVQAHAGGISLDTMFVDEGFGTLDPESLDNAIECLIDLQKGGRLVGVISHVPELKERIDVRLEITPAKEGSKAEFII</sequence>
<protein>
    <recommendedName>
        <fullName evidence="3">Nuclease SbcCD subunit C</fullName>
    </recommendedName>
</protein>
<dbReference type="RefSeq" id="WP_406768317.1">
    <property type="nucleotide sequence ID" value="NZ_JBJHZZ010000001.1"/>
</dbReference>
<reference evidence="6 7" key="1">
    <citation type="submission" date="2024-11" db="EMBL/GenBank/DDBJ databases">
        <authorList>
            <person name="Heng Y.C."/>
            <person name="Lim A.C.H."/>
            <person name="Lee J.K.Y."/>
            <person name="Kittelmann S."/>
        </authorList>
    </citation>
    <scope>NUCLEOTIDE SEQUENCE [LARGE SCALE GENOMIC DNA]</scope>
    <source>
        <strain evidence="6 7">WILCCON 0185</strain>
    </source>
</reference>
<gene>
    <name evidence="6" type="ORF">ACJDUG_02580</name>
</gene>
<comment type="caution">
    <text evidence="6">The sequence shown here is derived from an EMBL/GenBank/DDBJ whole genome shotgun (WGS) entry which is preliminary data.</text>
</comment>
<proteinExistence type="inferred from homology"/>
<name>A0ABW8T063_9CLOT</name>
<dbReference type="Pfam" id="PF13558">
    <property type="entry name" value="SbcC_Walker_B"/>
    <property type="match status" value="1"/>
</dbReference>
<feature type="coiled-coil region" evidence="4">
    <location>
        <begin position="618"/>
        <end position="662"/>
    </location>
</feature>
<evidence type="ECO:0000313" key="7">
    <source>
        <dbReference type="Proteomes" id="UP001623591"/>
    </source>
</evidence>
<evidence type="ECO:0000259" key="5">
    <source>
        <dbReference type="Pfam" id="PF13476"/>
    </source>
</evidence>
<keyword evidence="4" id="KW-0175">Coiled coil</keyword>
<feature type="coiled-coil region" evidence="4">
    <location>
        <begin position="396"/>
        <end position="478"/>
    </location>
</feature>
<dbReference type="PANTHER" id="PTHR32114:SF2">
    <property type="entry name" value="ABC TRANSPORTER ABCH.3"/>
    <property type="match status" value="1"/>
</dbReference>
<evidence type="ECO:0000256" key="4">
    <source>
        <dbReference type="SAM" id="Coils"/>
    </source>
</evidence>
<feature type="coiled-coil region" evidence="4">
    <location>
        <begin position="691"/>
        <end position="725"/>
    </location>
</feature>
<evidence type="ECO:0000313" key="6">
    <source>
        <dbReference type="EMBL" id="MFL0245862.1"/>
    </source>
</evidence>
<dbReference type="InterPro" id="IPR027417">
    <property type="entry name" value="P-loop_NTPase"/>
</dbReference>
<dbReference type="SUPFAM" id="SSF52540">
    <property type="entry name" value="P-loop containing nucleoside triphosphate hydrolases"/>
    <property type="match status" value="1"/>
</dbReference>
<dbReference type="Pfam" id="PF13476">
    <property type="entry name" value="AAA_23"/>
    <property type="match status" value="1"/>
</dbReference>
<feature type="coiled-coil region" evidence="4">
    <location>
        <begin position="818"/>
        <end position="866"/>
    </location>
</feature>
<dbReference type="PANTHER" id="PTHR32114">
    <property type="entry name" value="ABC TRANSPORTER ABCH.3"/>
    <property type="match status" value="1"/>
</dbReference>
<dbReference type="InterPro" id="IPR038729">
    <property type="entry name" value="Rad50/SbcC_AAA"/>
</dbReference>
<evidence type="ECO:0000256" key="2">
    <source>
        <dbReference type="ARBA" id="ARBA00011322"/>
    </source>
</evidence>
<feature type="coiled-coil region" evidence="4">
    <location>
        <begin position="563"/>
        <end position="590"/>
    </location>
</feature>
<dbReference type="EMBL" id="JBJHZZ010000001">
    <property type="protein sequence ID" value="MFL0245862.1"/>
    <property type="molecule type" value="Genomic_DNA"/>
</dbReference>
<accession>A0ABW8T063</accession>
<comment type="similarity">
    <text evidence="1">Belongs to the SMC family. SbcC subfamily.</text>
</comment>
<evidence type="ECO:0000256" key="3">
    <source>
        <dbReference type="ARBA" id="ARBA00013368"/>
    </source>
</evidence>
<organism evidence="6 7">
    <name type="scientific">Candidatus Clostridium stratigraminis</name>
    <dbReference type="NCBI Taxonomy" id="3381661"/>
    <lineage>
        <taxon>Bacteria</taxon>
        <taxon>Bacillati</taxon>
        <taxon>Bacillota</taxon>
        <taxon>Clostridia</taxon>
        <taxon>Eubacteriales</taxon>
        <taxon>Clostridiaceae</taxon>
        <taxon>Clostridium</taxon>
    </lineage>
</organism>
<evidence type="ECO:0000256" key="1">
    <source>
        <dbReference type="ARBA" id="ARBA00006930"/>
    </source>
</evidence>
<comment type="subunit">
    <text evidence="2">Heterodimer of SbcC and SbcD.</text>
</comment>
<feature type="coiled-coil region" evidence="4">
    <location>
        <begin position="331"/>
        <end position="365"/>
    </location>
</feature>
<keyword evidence="7" id="KW-1185">Reference proteome</keyword>
<dbReference type="Gene3D" id="3.40.50.300">
    <property type="entry name" value="P-loop containing nucleotide triphosphate hydrolases"/>
    <property type="match status" value="2"/>
</dbReference>
<feature type="domain" description="Rad50/SbcC-type AAA" evidence="5">
    <location>
        <begin position="5"/>
        <end position="263"/>
    </location>
</feature>
<dbReference type="Proteomes" id="UP001623591">
    <property type="component" value="Unassembled WGS sequence"/>
</dbReference>